<accession>A0ABQ8SG75</accession>
<name>A0ABQ8SG75_PERAM</name>
<dbReference type="InterPro" id="IPR001888">
    <property type="entry name" value="Transposase_1"/>
</dbReference>
<dbReference type="Gene3D" id="1.10.10.1450">
    <property type="match status" value="1"/>
</dbReference>
<dbReference type="Pfam" id="PF17906">
    <property type="entry name" value="HTH_48"/>
    <property type="match status" value="1"/>
</dbReference>
<evidence type="ECO:0000259" key="2">
    <source>
        <dbReference type="Pfam" id="PF17906"/>
    </source>
</evidence>
<sequence>MIYAAAPFAITAAGHCEKRFRVDDWCASHVQRSARFSRKMTERIEQRYCIKFCQKLGDSQNQTIRKIQQVFGEDAMGITQIKEWFNRFKDGRTSAESEQRCGRPQTARSAAVVERVRNLVMADRRLTMREIAEKVGVSKDSAHAILRDDLNMNRVAAKFVPKLLSPEQKDLRRDVAQDLLDTANTDPGFLNTVITGDESWVYRYDPETKRQSSQWKHPESPRPKKARQVRSKIKVMLTVFFDVRGIVHHEYAPEGQTVTKEYYHDVLQRLRDAVRRKRPDMWTANNCTCITTTPPHIHPN</sequence>
<dbReference type="InterPro" id="IPR041426">
    <property type="entry name" value="Mos1_HTH"/>
</dbReference>
<protein>
    <recommendedName>
        <fullName evidence="2">Mos1 transposase HTH domain-containing protein</fullName>
    </recommendedName>
</protein>
<comment type="caution">
    <text evidence="3">The sequence shown here is derived from an EMBL/GenBank/DDBJ whole genome shotgun (WGS) entry which is preliminary data.</text>
</comment>
<proteinExistence type="predicted"/>
<dbReference type="InterPro" id="IPR036397">
    <property type="entry name" value="RNaseH_sf"/>
</dbReference>
<dbReference type="Gene3D" id="3.30.420.10">
    <property type="entry name" value="Ribonuclease H-like superfamily/Ribonuclease H"/>
    <property type="match status" value="1"/>
</dbReference>
<keyword evidence="4" id="KW-1185">Reference proteome</keyword>
<dbReference type="PANTHER" id="PTHR46060:SF1">
    <property type="entry name" value="MARINER MOS1 TRANSPOSASE-LIKE PROTEIN"/>
    <property type="match status" value="1"/>
</dbReference>
<reference evidence="3 4" key="1">
    <citation type="journal article" date="2022" name="Allergy">
        <title>Genome assembly and annotation of Periplaneta americana reveal a comprehensive cockroach allergen profile.</title>
        <authorList>
            <person name="Wang L."/>
            <person name="Xiong Q."/>
            <person name="Saelim N."/>
            <person name="Wang L."/>
            <person name="Nong W."/>
            <person name="Wan A.T."/>
            <person name="Shi M."/>
            <person name="Liu X."/>
            <person name="Cao Q."/>
            <person name="Hui J.H.L."/>
            <person name="Sookrung N."/>
            <person name="Leung T.F."/>
            <person name="Tungtrongchitr A."/>
            <person name="Tsui S.K.W."/>
        </authorList>
    </citation>
    <scope>NUCLEOTIDE SEQUENCE [LARGE SCALE GENOMIC DNA]</scope>
    <source>
        <strain evidence="3">PWHHKU_190912</strain>
    </source>
</reference>
<feature type="compositionally biased region" description="Basic and acidic residues" evidence="1">
    <location>
        <begin position="208"/>
        <end position="222"/>
    </location>
</feature>
<dbReference type="PANTHER" id="PTHR46060">
    <property type="entry name" value="MARINER MOS1 TRANSPOSASE-LIKE PROTEIN"/>
    <property type="match status" value="1"/>
</dbReference>
<dbReference type="Pfam" id="PF01359">
    <property type="entry name" value="Transposase_1"/>
    <property type="match status" value="1"/>
</dbReference>
<dbReference type="EMBL" id="JAJSOF020000027">
    <property type="protein sequence ID" value="KAJ4433105.1"/>
    <property type="molecule type" value="Genomic_DNA"/>
</dbReference>
<evidence type="ECO:0000313" key="3">
    <source>
        <dbReference type="EMBL" id="KAJ4433105.1"/>
    </source>
</evidence>
<dbReference type="Proteomes" id="UP001148838">
    <property type="component" value="Unassembled WGS sequence"/>
</dbReference>
<evidence type="ECO:0000313" key="4">
    <source>
        <dbReference type="Proteomes" id="UP001148838"/>
    </source>
</evidence>
<gene>
    <name evidence="3" type="ORF">ANN_15362</name>
</gene>
<evidence type="ECO:0000256" key="1">
    <source>
        <dbReference type="SAM" id="MobiDB-lite"/>
    </source>
</evidence>
<organism evidence="3 4">
    <name type="scientific">Periplaneta americana</name>
    <name type="common">American cockroach</name>
    <name type="synonym">Blatta americana</name>
    <dbReference type="NCBI Taxonomy" id="6978"/>
    <lineage>
        <taxon>Eukaryota</taxon>
        <taxon>Metazoa</taxon>
        <taxon>Ecdysozoa</taxon>
        <taxon>Arthropoda</taxon>
        <taxon>Hexapoda</taxon>
        <taxon>Insecta</taxon>
        <taxon>Pterygota</taxon>
        <taxon>Neoptera</taxon>
        <taxon>Polyneoptera</taxon>
        <taxon>Dictyoptera</taxon>
        <taxon>Blattodea</taxon>
        <taxon>Blattoidea</taxon>
        <taxon>Blattidae</taxon>
        <taxon>Blattinae</taxon>
        <taxon>Periplaneta</taxon>
    </lineage>
</organism>
<feature type="region of interest" description="Disordered" evidence="1">
    <location>
        <begin position="208"/>
        <end position="228"/>
    </location>
</feature>
<dbReference type="InterPro" id="IPR052709">
    <property type="entry name" value="Transposase-MT_Hybrid"/>
</dbReference>
<feature type="domain" description="Mos1 transposase HTH" evidence="2">
    <location>
        <begin position="47"/>
        <end position="91"/>
    </location>
</feature>